<keyword evidence="4" id="KW-1185">Reference proteome</keyword>
<dbReference type="NCBIfam" id="NF041384">
    <property type="entry name" value="YHS_seleno_dom"/>
    <property type="match status" value="1"/>
</dbReference>
<accession>A0ABT5R593</accession>
<feature type="chain" id="PRO_5046312200" evidence="1">
    <location>
        <begin position="20"/>
        <end position="143"/>
    </location>
</feature>
<comment type="caution">
    <text evidence="3">The sequence shown here is derived from an EMBL/GenBank/DDBJ whole genome shotgun (WGS) entry which is preliminary data.</text>
</comment>
<evidence type="ECO:0000256" key="1">
    <source>
        <dbReference type="SAM" id="SignalP"/>
    </source>
</evidence>
<sequence length="143" mass="16041">MKSFLLSMFALIFSTNVFAAKEIYTGFFGNDAVSGYDTVSFFDGTPTEGSSTFKTEHDGVTWKFANQANLDKFLANPAQYAPQYGGHCSWAIAANDALAPGDPMLWKVVDNKLYLNYNEETFETWNQDIEGFIETGDKNWAKR</sequence>
<dbReference type="Proteomes" id="UP001149400">
    <property type="component" value="Unassembled WGS sequence"/>
</dbReference>
<keyword evidence="1" id="KW-0732">Signal</keyword>
<dbReference type="RefSeq" id="WP_274166231.1">
    <property type="nucleotide sequence ID" value="NZ_JAJUBC010000029.1"/>
</dbReference>
<dbReference type="EMBL" id="JAJUBC010000029">
    <property type="protein sequence ID" value="MDD1795436.1"/>
    <property type="molecule type" value="Genomic_DNA"/>
</dbReference>
<evidence type="ECO:0000313" key="4">
    <source>
        <dbReference type="Proteomes" id="UP001149400"/>
    </source>
</evidence>
<dbReference type="Pfam" id="PF04945">
    <property type="entry name" value="YHS"/>
    <property type="match status" value="1"/>
</dbReference>
<protein>
    <submittedName>
        <fullName evidence="3">YHS domain-containing protein</fullName>
    </submittedName>
</protein>
<reference evidence="3" key="1">
    <citation type="submission" date="2021-12" db="EMBL/GenBank/DDBJ databases">
        <title>Enterovibrio ZSDZ35 sp. nov. and Enterovibrio ZSDZ42 sp. nov., isolated from coastal seawater in Qingdao.</title>
        <authorList>
            <person name="Zhang P."/>
        </authorList>
    </citation>
    <scope>NUCLEOTIDE SEQUENCE</scope>
    <source>
        <strain evidence="3">ZSDZ42</strain>
    </source>
</reference>
<name>A0ABT5R593_9GAMM</name>
<dbReference type="InterPro" id="IPR007029">
    <property type="entry name" value="YHS_dom"/>
</dbReference>
<evidence type="ECO:0000313" key="3">
    <source>
        <dbReference type="EMBL" id="MDD1795436.1"/>
    </source>
</evidence>
<proteinExistence type="predicted"/>
<organism evidence="3 4">
    <name type="scientific">Enterovibrio gelatinilyticus</name>
    <dbReference type="NCBI Taxonomy" id="2899819"/>
    <lineage>
        <taxon>Bacteria</taxon>
        <taxon>Pseudomonadati</taxon>
        <taxon>Pseudomonadota</taxon>
        <taxon>Gammaproteobacteria</taxon>
        <taxon>Vibrionales</taxon>
        <taxon>Vibrionaceae</taxon>
        <taxon>Enterovibrio</taxon>
    </lineage>
</organism>
<evidence type="ECO:0000259" key="2">
    <source>
        <dbReference type="Pfam" id="PF04945"/>
    </source>
</evidence>
<gene>
    <name evidence="3" type="ORF">LRP50_20090</name>
</gene>
<feature type="domain" description="YHS" evidence="2">
    <location>
        <begin position="40"/>
        <end position="84"/>
    </location>
</feature>
<feature type="signal peptide" evidence="1">
    <location>
        <begin position="1"/>
        <end position="19"/>
    </location>
</feature>